<name>A0A370X1F7_9GAMM</name>
<feature type="transmembrane region" description="Helical" evidence="3">
    <location>
        <begin position="61"/>
        <end position="83"/>
    </location>
</feature>
<dbReference type="RefSeq" id="WP_115495286.1">
    <property type="nucleotide sequence ID" value="NZ_QRBE01000004.1"/>
</dbReference>
<dbReference type="AlphaFoldDB" id="A0A370X1F7"/>
<keyword evidence="3" id="KW-1133">Transmembrane helix</keyword>
<reference evidence="4 5" key="1">
    <citation type="submission" date="2018-07" db="EMBL/GenBank/DDBJ databases">
        <title>Dyella monticola sp. nov. and Dyella psychrodurans sp. nov. isolated from monsoon evergreen broad-leaved forest soil of Dinghu Mountain, China.</title>
        <authorList>
            <person name="Gao Z."/>
            <person name="Qiu L."/>
        </authorList>
    </citation>
    <scope>NUCLEOTIDE SEQUENCE [LARGE SCALE GENOMIC DNA]</scope>
    <source>
        <strain evidence="4 5">4G-K06</strain>
    </source>
</reference>
<evidence type="ECO:0000313" key="5">
    <source>
        <dbReference type="Proteomes" id="UP000254258"/>
    </source>
</evidence>
<sequence>MIANATQQQAGQAPPVQAAVKPSVSVPPASASPPTPSVVSHASQGPLPIEITKSPTDYTGIAISIGASMLVAVVTSYIGFRIAKLQLERQRKDAQEQQRANTKAQLRLDAYKDIQSALAKYAAIKSPAAKLATIRADLNRVVVATRDGKQPTLRSRAAQFTDNLDAFQNALRELKLCIERYEAILPGFDIFKKALACGLHELLRLRGAVEQVLADWLPVDSRYQGVTTPANVKLVTADAQTAFDRAAWPLETAIQQVEGWVFDLGVEAQNFTLKDYADQPVPRRKPDEPFFTVTVDLEDRESLQKKFAETEYGKAVTASLIIQLRKRMSKKESSKSDAV</sequence>
<keyword evidence="3" id="KW-0812">Transmembrane</keyword>
<feature type="compositionally biased region" description="Low complexity" evidence="2">
    <location>
        <begin position="1"/>
        <end position="29"/>
    </location>
</feature>
<feature type="region of interest" description="Disordered" evidence="2">
    <location>
        <begin position="1"/>
        <end position="43"/>
    </location>
</feature>
<keyword evidence="3" id="KW-0472">Membrane</keyword>
<keyword evidence="5" id="KW-1185">Reference proteome</keyword>
<evidence type="ECO:0000256" key="2">
    <source>
        <dbReference type="SAM" id="MobiDB-lite"/>
    </source>
</evidence>
<dbReference type="EMBL" id="QRBE01000004">
    <property type="protein sequence ID" value="RDS82228.1"/>
    <property type="molecule type" value="Genomic_DNA"/>
</dbReference>
<protein>
    <submittedName>
        <fullName evidence="4">Uncharacterized protein</fullName>
    </submittedName>
</protein>
<accession>A0A370X1F7</accession>
<proteinExistence type="predicted"/>
<evidence type="ECO:0000256" key="3">
    <source>
        <dbReference type="SAM" id="Phobius"/>
    </source>
</evidence>
<feature type="coiled-coil region" evidence="1">
    <location>
        <begin position="80"/>
        <end position="107"/>
    </location>
</feature>
<comment type="caution">
    <text evidence="4">The sequence shown here is derived from an EMBL/GenBank/DDBJ whole genome shotgun (WGS) entry which is preliminary data.</text>
</comment>
<gene>
    <name evidence="4" type="ORF">DWU98_09325</name>
</gene>
<organism evidence="4 5">
    <name type="scientific">Dyella monticola</name>
    <dbReference type="NCBI Taxonomy" id="1927958"/>
    <lineage>
        <taxon>Bacteria</taxon>
        <taxon>Pseudomonadati</taxon>
        <taxon>Pseudomonadota</taxon>
        <taxon>Gammaproteobacteria</taxon>
        <taxon>Lysobacterales</taxon>
        <taxon>Rhodanobacteraceae</taxon>
        <taxon>Dyella</taxon>
    </lineage>
</organism>
<keyword evidence="1" id="KW-0175">Coiled coil</keyword>
<evidence type="ECO:0000256" key="1">
    <source>
        <dbReference type="SAM" id="Coils"/>
    </source>
</evidence>
<evidence type="ECO:0000313" key="4">
    <source>
        <dbReference type="EMBL" id="RDS82228.1"/>
    </source>
</evidence>
<dbReference type="Proteomes" id="UP000254258">
    <property type="component" value="Unassembled WGS sequence"/>
</dbReference>